<dbReference type="PANTHER" id="PTHR46484">
    <property type="entry name" value="SI:CH211-171H4.5-RELATED"/>
    <property type="match status" value="1"/>
</dbReference>
<evidence type="ECO:0000256" key="1">
    <source>
        <dbReference type="ARBA" id="ARBA00022692"/>
    </source>
</evidence>
<dbReference type="Gene3D" id="2.60.40.10">
    <property type="entry name" value="Immunoglobulins"/>
    <property type="match status" value="2"/>
</dbReference>
<evidence type="ECO:0000256" key="3">
    <source>
        <dbReference type="ARBA" id="ARBA00023157"/>
    </source>
</evidence>
<evidence type="ECO:0000256" key="2">
    <source>
        <dbReference type="ARBA" id="ARBA00022989"/>
    </source>
</evidence>
<feature type="signal peptide" evidence="4">
    <location>
        <begin position="1"/>
        <end position="32"/>
    </location>
</feature>
<feature type="chain" id="PRO_5034607610" description="Ig-like domain-containing protein" evidence="4">
    <location>
        <begin position="33"/>
        <end position="303"/>
    </location>
</feature>
<dbReference type="InterPro" id="IPR013106">
    <property type="entry name" value="Ig_V-set"/>
</dbReference>
<keyword evidence="2" id="KW-0472">Membrane</keyword>
<dbReference type="PANTHER" id="PTHR46484:SF7">
    <property type="entry name" value="MYELIN-ASSOCIATED GLYCOPROTEIN-LIKE-RELATED"/>
    <property type="match status" value="1"/>
</dbReference>
<dbReference type="Ensembl" id="ENSGWIT00000013648.1">
    <property type="protein sequence ID" value="ENSGWIP00000012235.1"/>
    <property type="gene ID" value="ENSGWIG00000007113.1"/>
</dbReference>
<evidence type="ECO:0000259" key="5">
    <source>
        <dbReference type="PROSITE" id="PS50835"/>
    </source>
</evidence>
<sequence>MIILPFSKIHKILLTLLLYCLLISYMPTHVKGFPGSCVVIPCLFNYPDPESRATGFTGIWTDDSNHVIYHPVQSKMLQQYRGRTTLMGDIRQRNCSLKIDPLQESDHGPFHFRIEMDNYEKYSYIEQKCISFCPAVPSPIQFTVTEEIEEGQNVSAFCSVAHSCPPSPPAFKWSHSGEENLQSQQLEHGLWNVTSTLTFQVTHADHRKPLKCTVEYKGGMHQEAYRSLQVKCNRVYPLIAHIHLANVGMMNEVASARHIMERVCSLGRRRGDIVVWSMFGRWIKDAQRGLSINLYLAQIIQLV</sequence>
<keyword evidence="3" id="KW-1015">Disulfide bond</keyword>
<evidence type="ECO:0000256" key="4">
    <source>
        <dbReference type="SAM" id="SignalP"/>
    </source>
</evidence>
<dbReference type="InterPro" id="IPR036179">
    <property type="entry name" value="Ig-like_dom_sf"/>
</dbReference>
<proteinExistence type="predicted"/>
<keyword evidence="7" id="KW-1185">Reference proteome</keyword>
<reference evidence="6" key="1">
    <citation type="submission" date="2020-06" db="EMBL/GenBank/DDBJ databases">
        <authorList>
            <consortium name="Wellcome Sanger Institute Data Sharing"/>
        </authorList>
    </citation>
    <scope>NUCLEOTIDE SEQUENCE [LARGE SCALE GENOMIC DNA]</scope>
</reference>
<dbReference type="Proteomes" id="UP000694680">
    <property type="component" value="Chromosome 16"/>
</dbReference>
<keyword evidence="2" id="KW-1133">Transmembrane helix</keyword>
<name>A0A8C5G3U8_GOUWI</name>
<protein>
    <recommendedName>
        <fullName evidence="5">Ig-like domain-containing protein</fullName>
    </recommendedName>
</protein>
<dbReference type="Pfam" id="PF08205">
    <property type="entry name" value="C2-set_2"/>
    <property type="match status" value="1"/>
</dbReference>
<accession>A0A8C5G3U8</accession>
<keyword evidence="1" id="KW-0812">Transmembrane</keyword>
<dbReference type="AlphaFoldDB" id="A0A8C5G3U8"/>
<dbReference type="PROSITE" id="PS50835">
    <property type="entry name" value="IG_LIKE"/>
    <property type="match status" value="1"/>
</dbReference>
<dbReference type="Pfam" id="PF07686">
    <property type="entry name" value="V-set"/>
    <property type="match status" value="1"/>
</dbReference>
<dbReference type="SUPFAM" id="SSF48726">
    <property type="entry name" value="Immunoglobulin"/>
    <property type="match status" value="2"/>
</dbReference>
<feature type="domain" description="Ig-like" evidence="5">
    <location>
        <begin position="137"/>
        <end position="229"/>
    </location>
</feature>
<evidence type="ECO:0000313" key="6">
    <source>
        <dbReference type="Ensembl" id="ENSGWIP00000012235.1"/>
    </source>
</evidence>
<reference evidence="6" key="3">
    <citation type="submission" date="2025-09" db="UniProtKB">
        <authorList>
            <consortium name="Ensembl"/>
        </authorList>
    </citation>
    <scope>IDENTIFICATION</scope>
</reference>
<dbReference type="InterPro" id="IPR007110">
    <property type="entry name" value="Ig-like_dom"/>
</dbReference>
<dbReference type="InterPro" id="IPR013783">
    <property type="entry name" value="Ig-like_fold"/>
</dbReference>
<dbReference type="InterPro" id="IPR013162">
    <property type="entry name" value="CD80_C2-set"/>
</dbReference>
<reference evidence="6" key="2">
    <citation type="submission" date="2025-08" db="UniProtKB">
        <authorList>
            <consortium name="Ensembl"/>
        </authorList>
    </citation>
    <scope>IDENTIFICATION</scope>
</reference>
<keyword evidence="4" id="KW-0732">Signal</keyword>
<organism evidence="6 7">
    <name type="scientific">Gouania willdenowi</name>
    <name type="common">Blunt-snouted clingfish</name>
    <name type="synonym">Lepadogaster willdenowi</name>
    <dbReference type="NCBI Taxonomy" id="441366"/>
    <lineage>
        <taxon>Eukaryota</taxon>
        <taxon>Metazoa</taxon>
        <taxon>Chordata</taxon>
        <taxon>Craniata</taxon>
        <taxon>Vertebrata</taxon>
        <taxon>Euteleostomi</taxon>
        <taxon>Actinopterygii</taxon>
        <taxon>Neopterygii</taxon>
        <taxon>Teleostei</taxon>
        <taxon>Neoteleostei</taxon>
        <taxon>Acanthomorphata</taxon>
        <taxon>Ovalentaria</taxon>
        <taxon>Blenniimorphae</taxon>
        <taxon>Blenniiformes</taxon>
        <taxon>Gobiesocoidei</taxon>
        <taxon>Gobiesocidae</taxon>
        <taxon>Gobiesocinae</taxon>
        <taxon>Gouania</taxon>
    </lineage>
</organism>
<evidence type="ECO:0000313" key="7">
    <source>
        <dbReference type="Proteomes" id="UP000694680"/>
    </source>
</evidence>